<dbReference type="PANTHER" id="PTHR12411">
    <property type="entry name" value="CYSTEINE PROTEASE FAMILY C1-RELATED"/>
    <property type="match status" value="1"/>
</dbReference>
<name>A0A3R6WFP4_9STRA</name>
<dbReference type="VEuPathDB" id="FungiDB:H310_14630"/>
<dbReference type="InterPro" id="IPR038765">
    <property type="entry name" value="Papain-like_cys_pep_sf"/>
</dbReference>
<dbReference type="Pfam" id="PF00112">
    <property type="entry name" value="Peptidase_C1"/>
    <property type="match status" value="1"/>
</dbReference>
<dbReference type="CDD" id="cd02248">
    <property type="entry name" value="Peptidase_C1A"/>
    <property type="match status" value="1"/>
</dbReference>
<evidence type="ECO:0000313" key="5">
    <source>
        <dbReference type="EMBL" id="RHY23420.1"/>
    </source>
</evidence>
<dbReference type="GO" id="GO:0006508">
    <property type="term" value="P:proteolysis"/>
    <property type="evidence" value="ECO:0007669"/>
    <property type="project" value="InterPro"/>
</dbReference>
<dbReference type="SUPFAM" id="SSF54001">
    <property type="entry name" value="Cysteine proteinases"/>
    <property type="match status" value="1"/>
</dbReference>
<evidence type="ECO:0000259" key="4">
    <source>
        <dbReference type="SMART" id="SM00645"/>
    </source>
</evidence>
<accession>A0A3R6WFP4</accession>
<dbReference type="AlphaFoldDB" id="A0A3R6WFP4"/>
<dbReference type="InterPro" id="IPR000169">
    <property type="entry name" value="Pept_cys_AS"/>
</dbReference>
<feature type="domain" description="Peptidase C1A papain C-terminal" evidence="4">
    <location>
        <begin position="133"/>
        <end position="344"/>
    </location>
</feature>
<gene>
    <name evidence="5" type="ORF">DYB32_009208</name>
</gene>
<evidence type="ECO:0000313" key="6">
    <source>
        <dbReference type="Proteomes" id="UP000285060"/>
    </source>
</evidence>
<dbReference type="InterPro" id="IPR039417">
    <property type="entry name" value="Peptidase_C1A_papain-like"/>
</dbReference>
<protein>
    <recommendedName>
        <fullName evidence="4">Peptidase C1A papain C-terminal domain-containing protein</fullName>
    </recommendedName>
</protein>
<organism evidence="5 6">
    <name type="scientific">Aphanomyces invadans</name>
    <dbReference type="NCBI Taxonomy" id="157072"/>
    <lineage>
        <taxon>Eukaryota</taxon>
        <taxon>Sar</taxon>
        <taxon>Stramenopiles</taxon>
        <taxon>Oomycota</taxon>
        <taxon>Saprolegniomycetes</taxon>
        <taxon>Saprolegniales</taxon>
        <taxon>Verrucalvaceae</taxon>
        <taxon>Aphanomyces</taxon>
    </lineage>
</organism>
<dbReference type="InterPro" id="IPR000668">
    <property type="entry name" value="Peptidase_C1A_C"/>
</dbReference>
<reference evidence="5 6" key="1">
    <citation type="submission" date="2018-08" db="EMBL/GenBank/DDBJ databases">
        <title>Aphanomyces genome sequencing and annotation.</title>
        <authorList>
            <person name="Minardi D."/>
            <person name="Oidtmann B."/>
            <person name="Van Der Giezen M."/>
            <person name="Studholme D.J."/>
        </authorList>
    </citation>
    <scope>NUCLEOTIDE SEQUENCE [LARGE SCALE GENOMIC DNA]</scope>
    <source>
        <strain evidence="5 6">NJM0002</strain>
    </source>
</reference>
<evidence type="ECO:0000256" key="2">
    <source>
        <dbReference type="ARBA" id="ARBA00023145"/>
    </source>
</evidence>
<feature type="compositionally biased region" description="Low complexity" evidence="3">
    <location>
        <begin position="356"/>
        <end position="377"/>
    </location>
</feature>
<dbReference type="Gene3D" id="3.90.70.10">
    <property type="entry name" value="Cysteine proteinases"/>
    <property type="match status" value="1"/>
</dbReference>
<keyword evidence="6" id="KW-1185">Reference proteome</keyword>
<dbReference type="InterPro" id="IPR013128">
    <property type="entry name" value="Peptidase_C1A"/>
</dbReference>
<proteinExistence type="inferred from homology"/>
<comment type="caution">
    <text evidence="5">The sequence shown here is derived from an EMBL/GenBank/DDBJ whole genome shotgun (WGS) entry which is preliminary data.</text>
</comment>
<feature type="region of interest" description="Disordered" evidence="3">
    <location>
        <begin position="348"/>
        <end position="377"/>
    </location>
</feature>
<evidence type="ECO:0000256" key="1">
    <source>
        <dbReference type="ARBA" id="ARBA00008455"/>
    </source>
</evidence>
<comment type="similarity">
    <text evidence="1">Belongs to the peptidase C1 family.</text>
</comment>
<sequence length="423" mass="45949">MKLFAAVVVASVAATKQSVTTLSSDERATLRAELAKWRKEFGAKAAARGLMPRVAKSMSPLEAETDALQRFYNNKLAIEEARRNNPRATFDHDHPFALLTKDEFKQLVVGRSFEQGLSAAQSAPSVKVVRPRVEESMDWTTTECVNPIRYQGYCGSCWAFSAVGTAESAHCIMTGELLDLSEQQVVSCSTNGYSMGCSGGFEDAALDYITSEGLCLEHEYPYTSGEANDTGECYDSCTKVKLEVEPTVRVNGEEDTIMALSYQPVAVAVEAGNYEWMNYRKGIIDRCPGAISDHAVIAVGYDPWSIKIRNSWGTDWGEDGYIRLQRGGEGNGTCNVVEFVSFPNIGGVTPKPTPAPTTTTAKPKPTTTTPAPTTTHKPAPRPAVCGSCTECFYPAGSECLGSEYNQASCELYSSSYVTVWCGY</sequence>
<evidence type="ECO:0000256" key="3">
    <source>
        <dbReference type="SAM" id="MobiDB-lite"/>
    </source>
</evidence>
<dbReference type="Proteomes" id="UP000285060">
    <property type="component" value="Unassembled WGS sequence"/>
</dbReference>
<keyword evidence="2" id="KW-0865">Zymogen</keyword>
<dbReference type="GO" id="GO:0008234">
    <property type="term" value="F:cysteine-type peptidase activity"/>
    <property type="evidence" value="ECO:0007669"/>
    <property type="project" value="InterPro"/>
</dbReference>
<dbReference type="SMART" id="SM00645">
    <property type="entry name" value="Pept_C1"/>
    <property type="match status" value="1"/>
</dbReference>
<dbReference type="EMBL" id="QUSY01001836">
    <property type="protein sequence ID" value="RHY23420.1"/>
    <property type="molecule type" value="Genomic_DNA"/>
</dbReference>
<dbReference type="PROSITE" id="PS00139">
    <property type="entry name" value="THIOL_PROTEASE_CYS"/>
    <property type="match status" value="1"/>
</dbReference>
<dbReference type="PRINTS" id="PR00705">
    <property type="entry name" value="PAPAIN"/>
</dbReference>